<dbReference type="Proteomes" id="UP001153332">
    <property type="component" value="Unassembled WGS sequence"/>
</dbReference>
<gene>
    <name evidence="1" type="ORF">O1611_g5179</name>
</gene>
<comment type="caution">
    <text evidence="1">The sequence shown here is derived from an EMBL/GenBank/DDBJ whole genome shotgun (WGS) entry which is preliminary data.</text>
</comment>
<dbReference type="EMBL" id="JAPUUL010001063">
    <property type="protein sequence ID" value="KAJ8128455.1"/>
    <property type="molecule type" value="Genomic_DNA"/>
</dbReference>
<sequence length="261" mass="28213">MRVAMTAVLLSVAAAQGTSKDVGQFFNPPNAVTGSHNYSANHVYHLGQKQTIKFTTVYQNYKIDLWQQRPNENAGSLGPAVFQTTGGAVTQFDWIVQAYQFDLSYSDMFFFWLTSNDKSESQSVTSHYFNITQVDAPASSPTISPSPSTTPNATNIPSTSSPTSSSQSGHQTSSGLSAGAQAGIGVGAALVGLAAIIVAFVIYRHSRVKGNHKLLETNPSQTHEAAPRKDDREYYKPQVVPIAARSQQVRNYVQDPVELPA</sequence>
<evidence type="ECO:0000313" key="2">
    <source>
        <dbReference type="Proteomes" id="UP001153332"/>
    </source>
</evidence>
<proteinExistence type="predicted"/>
<reference evidence="1" key="1">
    <citation type="submission" date="2022-12" db="EMBL/GenBank/DDBJ databases">
        <title>Genome Sequence of Lasiodiplodia mahajangana.</title>
        <authorList>
            <person name="Buettner E."/>
        </authorList>
    </citation>
    <scope>NUCLEOTIDE SEQUENCE</scope>
    <source>
        <strain evidence="1">VT137</strain>
    </source>
</reference>
<accession>A0ACC2JM16</accession>
<keyword evidence="2" id="KW-1185">Reference proteome</keyword>
<name>A0ACC2JM16_9PEZI</name>
<protein>
    <submittedName>
        <fullName evidence="1">Uncharacterized protein</fullName>
    </submittedName>
</protein>
<evidence type="ECO:0000313" key="1">
    <source>
        <dbReference type="EMBL" id="KAJ8128455.1"/>
    </source>
</evidence>
<organism evidence="1 2">
    <name type="scientific">Lasiodiplodia mahajangana</name>
    <dbReference type="NCBI Taxonomy" id="1108764"/>
    <lineage>
        <taxon>Eukaryota</taxon>
        <taxon>Fungi</taxon>
        <taxon>Dikarya</taxon>
        <taxon>Ascomycota</taxon>
        <taxon>Pezizomycotina</taxon>
        <taxon>Dothideomycetes</taxon>
        <taxon>Dothideomycetes incertae sedis</taxon>
        <taxon>Botryosphaeriales</taxon>
        <taxon>Botryosphaeriaceae</taxon>
        <taxon>Lasiodiplodia</taxon>
    </lineage>
</organism>